<dbReference type="Proteomes" id="UP000237749">
    <property type="component" value="Unassembled WGS sequence"/>
</dbReference>
<dbReference type="Gene3D" id="1.10.10.10">
    <property type="entry name" value="Winged helix-like DNA-binding domain superfamily/Winged helix DNA-binding domain"/>
    <property type="match status" value="1"/>
</dbReference>
<sequence length="253" mass="28142">MKKDRACVENRRSRILELMEKNPRVRVDELAEALEVSLITIRRDLQYLEDKKLLVRTHGGAIASGSPVDEVSLYRRLIAEFAAKFVADNDTLFINTSSNALKILEYINCSNVTVITNNGKAIHCEHSQEVNVVLTGGELRYPKEAMVGDFALRNLQTIYAKKAFIGCSGISGENGMTTEIFNEVSINEMMAGHATQAVYVLADHTKIGKNSSFVSCPIEKIKCLITDEKASSEALDLIREKGVEVFVVHRSDF</sequence>
<dbReference type="PANTHER" id="PTHR30363">
    <property type="entry name" value="HTH-TYPE TRANSCRIPTIONAL REGULATOR SRLR-RELATED"/>
    <property type="match status" value="1"/>
</dbReference>
<dbReference type="EMBL" id="PTJA01000014">
    <property type="protein sequence ID" value="PPK78597.1"/>
    <property type="molecule type" value="Genomic_DNA"/>
</dbReference>
<gene>
    <name evidence="5" type="ORF">BXY41_114100</name>
</gene>
<dbReference type="Pfam" id="PF00455">
    <property type="entry name" value="DeoRC"/>
    <property type="match status" value="1"/>
</dbReference>
<comment type="caution">
    <text evidence="5">The sequence shown here is derived from an EMBL/GenBank/DDBJ whole genome shotgun (WGS) entry which is preliminary data.</text>
</comment>
<accession>A0A2S6HME2</accession>
<feature type="domain" description="HTH deoR-type" evidence="4">
    <location>
        <begin position="8"/>
        <end position="63"/>
    </location>
</feature>
<dbReference type="InterPro" id="IPR036388">
    <property type="entry name" value="WH-like_DNA-bd_sf"/>
</dbReference>
<keyword evidence="2" id="KW-0238">DNA-binding</keyword>
<dbReference type="InterPro" id="IPR036390">
    <property type="entry name" value="WH_DNA-bd_sf"/>
</dbReference>
<keyword evidence="6" id="KW-1185">Reference proteome</keyword>
<evidence type="ECO:0000256" key="3">
    <source>
        <dbReference type="ARBA" id="ARBA00023163"/>
    </source>
</evidence>
<evidence type="ECO:0000313" key="5">
    <source>
        <dbReference type="EMBL" id="PPK78597.1"/>
    </source>
</evidence>
<evidence type="ECO:0000313" key="6">
    <source>
        <dbReference type="Proteomes" id="UP000237749"/>
    </source>
</evidence>
<dbReference type="SUPFAM" id="SSF46785">
    <property type="entry name" value="Winged helix' DNA-binding domain"/>
    <property type="match status" value="1"/>
</dbReference>
<keyword evidence="3" id="KW-0804">Transcription</keyword>
<reference evidence="5 6" key="1">
    <citation type="submission" date="2018-02" db="EMBL/GenBank/DDBJ databases">
        <title>Genomic Encyclopedia of Archaeal and Bacterial Type Strains, Phase II (KMG-II): from individual species to whole genera.</title>
        <authorList>
            <person name="Goeker M."/>
        </authorList>
    </citation>
    <scope>NUCLEOTIDE SEQUENCE [LARGE SCALE GENOMIC DNA]</scope>
    <source>
        <strain evidence="5 6">DSM 3808</strain>
    </source>
</reference>
<name>A0A2S6HME2_9FIRM</name>
<dbReference type="GO" id="GO:0003677">
    <property type="term" value="F:DNA binding"/>
    <property type="evidence" value="ECO:0007669"/>
    <property type="project" value="UniProtKB-KW"/>
</dbReference>
<dbReference type="PRINTS" id="PR00037">
    <property type="entry name" value="HTHLACR"/>
</dbReference>
<dbReference type="Pfam" id="PF08220">
    <property type="entry name" value="HTH_DeoR"/>
    <property type="match status" value="1"/>
</dbReference>
<dbReference type="SUPFAM" id="SSF100950">
    <property type="entry name" value="NagB/RpiA/CoA transferase-like"/>
    <property type="match status" value="1"/>
</dbReference>
<dbReference type="PROSITE" id="PS51000">
    <property type="entry name" value="HTH_DEOR_2"/>
    <property type="match status" value="1"/>
</dbReference>
<dbReference type="AlphaFoldDB" id="A0A2S6HME2"/>
<dbReference type="InterPro" id="IPR037171">
    <property type="entry name" value="NagB/RpiA_transferase-like"/>
</dbReference>
<organism evidence="5 6">
    <name type="scientific">Lacrimispora xylanisolvens</name>
    <dbReference type="NCBI Taxonomy" id="384636"/>
    <lineage>
        <taxon>Bacteria</taxon>
        <taxon>Bacillati</taxon>
        <taxon>Bacillota</taxon>
        <taxon>Clostridia</taxon>
        <taxon>Lachnospirales</taxon>
        <taxon>Lachnospiraceae</taxon>
        <taxon>Lacrimispora</taxon>
    </lineage>
</organism>
<dbReference type="GO" id="GO:0003700">
    <property type="term" value="F:DNA-binding transcription factor activity"/>
    <property type="evidence" value="ECO:0007669"/>
    <property type="project" value="InterPro"/>
</dbReference>
<keyword evidence="1" id="KW-0805">Transcription regulation</keyword>
<evidence type="ECO:0000256" key="2">
    <source>
        <dbReference type="ARBA" id="ARBA00023125"/>
    </source>
</evidence>
<proteinExistence type="predicted"/>
<dbReference type="PROSITE" id="PS00894">
    <property type="entry name" value="HTH_DEOR_1"/>
    <property type="match status" value="1"/>
</dbReference>
<dbReference type="InterPro" id="IPR014036">
    <property type="entry name" value="DeoR-like_C"/>
</dbReference>
<dbReference type="SMART" id="SM01134">
    <property type="entry name" value="DeoRC"/>
    <property type="match status" value="1"/>
</dbReference>
<dbReference type="InterPro" id="IPR050313">
    <property type="entry name" value="Carb_Metab_HTH_regulators"/>
</dbReference>
<protein>
    <submittedName>
        <fullName evidence="5">DeoR family transcriptional regulator</fullName>
    </submittedName>
</protein>
<dbReference type="SMART" id="SM00420">
    <property type="entry name" value="HTH_DEOR"/>
    <property type="match status" value="1"/>
</dbReference>
<evidence type="ECO:0000259" key="4">
    <source>
        <dbReference type="PROSITE" id="PS51000"/>
    </source>
</evidence>
<dbReference type="OrthoDB" id="9797223at2"/>
<dbReference type="InterPro" id="IPR018356">
    <property type="entry name" value="Tscrpt_reg_HTH_DeoR_CS"/>
</dbReference>
<dbReference type="RefSeq" id="WP_104439000.1">
    <property type="nucleotide sequence ID" value="NZ_PTJA01000014.1"/>
</dbReference>
<dbReference type="InterPro" id="IPR001034">
    <property type="entry name" value="DeoR_HTH"/>
</dbReference>
<evidence type="ECO:0000256" key="1">
    <source>
        <dbReference type="ARBA" id="ARBA00023015"/>
    </source>
</evidence>
<dbReference type="PANTHER" id="PTHR30363:SF44">
    <property type="entry name" value="AGA OPERON TRANSCRIPTIONAL REPRESSOR-RELATED"/>
    <property type="match status" value="1"/>
</dbReference>